<dbReference type="PANTHER" id="PTHR38011">
    <property type="entry name" value="DIHYDROFOLATE REDUCTASE FAMILY PROTEIN (AFU_ORTHOLOGUE AFUA_8G06820)"/>
    <property type="match status" value="1"/>
</dbReference>
<feature type="binding site" evidence="17">
    <location>
        <position position="207"/>
    </location>
    <ligand>
        <name>substrate</name>
    </ligand>
</feature>
<dbReference type="PROSITE" id="PS00903">
    <property type="entry name" value="CYT_DCMP_DEAMINASES_1"/>
    <property type="match status" value="1"/>
</dbReference>
<dbReference type="InterPro" id="IPR050765">
    <property type="entry name" value="Riboflavin_Biosynth_HTPR"/>
</dbReference>
<keyword evidence="8 15" id="KW-0378">Hydrolase</keyword>
<dbReference type="GO" id="GO:0008703">
    <property type="term" value="F:5-amino-6-(5-phosphoribosylamino)uracil reductase activity"/>
    <property type="evidence" value="ECO:0007669"/>
    <property type="project" value="UniProtKB-EC"/>
</dbReference>
<evidence type="ECO:0000256" key="10">
    <source>
        <dbReference type="ARBA" id="ARBA00022857"/>
    </source>
</evidence>
<dbReference type="GO" id="GO:0008270">
    <property type="term" value="F:zinc ion binding"/>
    <property type="evidence" value="ECO:0007669"/>
    <property type="project" value="InterPro"/>
</dbReference>
<evidence type="ECO:0000256" key="14">
    <source>
        <dbReference type="ARBA" id="ARBA00049886"/>
    </source>
</evidence>
<evidence type="ECO:0000313" key="20">
    <source>
        <dbReference type="EMBL" id="GCB29638.1"/>
    </source>
</evidence>
<keyword evidence="9 15" id="KW-0862">Zinc</keyword>
<dbReference type="OrthoDB" id="9800865at2"/>
<comment type="pathway">
    <text evidence="2 15">Cofactor biosynthesis; riboflavin biosynthesis; 5-amino-6-(D-ribitylamino)uracil from GTP: step 2/4.</text>
</comment>
<comment type="catalytic activity">
    <reaction evidence="13 15">
        <text>5-amino-6-(5-phospho-D-ribitylamino)uracil + NADP(+) = 5-amino-6-(5-phospho-D-ribosylamino)uracil + NADPH + H(+)</text>
        <dbReference type="Rhea" id="RHEA:17845"/>
        <dbReference type="ChEBI" id="CHEBI:15378"/>
        <dbReference type="ChEBI" id="CHEBI:57783"/>
        <dbReference type="ChEBI" id="CHEBI:58349"/>
        <dbReference type="ChEBI" id="CHEBI:58421"/>
        <dbReference type="ChEBI" id="CHEBI:58453"/>
        <dbReference type="EC" id="1.1.1.193"/>
    </reaction>
</comment>
<dbReference type="InterPro" id="IPR002734">
    <property type="entry name" value="RibDG_C"/>
</dbReference>
<comment type="caution">
    <text evidence="20">The sequence shown here is derived from an EMBL/GenBank/DDBJ whole genome shotgun (WGS) entry which is preliminary data.</text>
</comment>
<keyword evidence="11 15" id="KW-0560">Oxidoreductase</keyword>
<dbReference type="GO" id="GO:0008835">
    <property type="term" value="F:diaminohydroxyphosphoribosylaminopyrimidine deaminase activity"/>
    <property type="evidence" value="ECO:0007669"/>
    <property type="project" value="UniProtKB-EC"/>
</dbReference>
<feature type="binding site" evidence="17">
    <location>
        <position position="154"/>
    </location>
    <ligand>
        <name>NADP(+)</name>
        <dbReference type="ChEBI" id="CHEBI:58349"/>
    </ligand>
</feature>
<feature type="binding site" evidence="17">
    <location>
        <position position="200"/>
    </location>
    <ligand>
        <name>NADP(+)</name>
        <dbReference type="ChEBI" id="CHEBI:58349"/>
    </ligand>
</feature>
<evidence type="ECO:0000256" key="15">
    <source>
        <dbReference type="PIRNR" id="PIRNR006769"/>
    </source>
</evidence>
<dbReference type="SUPFAM" id="SSF53597">
    <property type="entry name" value="Dihydrofolate reductase-like"/>
    <property type="match status" value="1"/>
</dbReference>
<evidence type="ECO:0000256" key="7">
    <source>
        <dbReference type="ARBA" id="ARBA00022723"/>
    </source>
</evidence>
<dbReference type="InterPro" id="IPR016192">
    <property type="entry name" value="APOBEC/CMP_deaminase_Zn-bd"/>
</dbReference>
<dbReference type="EC" id="1.1.1.193" evidence="15"/>
<dbReference type="FunFam" id="3.40.140.10:FF:000025">
    <property type="entry name" value="Riboflavin biosynthesis protein RibD"/>
    <property type="match status" value="1"/>
</dbReference>
<dbReference type="InterPro" id="IPR024072">
    <property type="entry name" value="DHFR-like_dom_sf"/>
</dbReference>
<feature type="binding site" evidence="17">
    <location>
        <position position="204"/>
    </location>
    <ligand>
        <name>substrate</name>
    </ligand>
</feature>
<dbReference type="PROSITE" id="PS51747">
    <property type="entry name" value="CYT_DCMP_DEAMINASES_2"/>
    <property type="match status" value="1"/>
</dbReference>
<comment type="function">
    <text evidence="1 15">Converts 2,5-diamino-6-(ribosylamino)-4(3h)-pyrimidinone 5'-phosphate into 5-amino-6-(ribosylamino)-2,4(1h,3h)-pyrimidinedione 5'-phosphate.</text>
</comment>
<evidence type="ECO:0000256" key="18">
    <source>
        <dbReference type="PIRSR" id="PIRSR006769-3"/>
    </source>
</evidence>
<sequence length="368" mass="40439">MKDSEYMELALMLAKNGLGWTAPNPMVGAVLVKDGEIIGQGWHEKCGEPHAERNALANCKKSPQGATLYVTLEPCCHQGRQPPCVDAILEAGIRRVVVGSADPNPLVAGKGIRILREHGIEVTEHMLEEECDRLNEVFFHYIQTKRPFVVMKYAMTMDGKIATYTGASKWITSETARAHVQEQRHKYTAIMVGVGTVLADNPMLNCRMEGGKNPIRIICDTHLRTPLDTQIVATAKEIPTILATCCADREKQEAYLAAGCQILQVNEKNGHVDLQELMQKLGEQEIDSILIEGGGTLHWTALEEGIVQKVQAYIAPKLFGGRTAKTPIEGQGVATPAEAFYLKNSKIIPLGEDFLIESEVSRDVHGNC</sequence>
<feature type="binding site" evidence="17">
    <location>
        <position position="184"/>
    </location>
    <ligand>
        <name>substrate</name>
    </ligand>
</feature>
<evidence type="ECO:0000256" key="6">
    <source>
        <dbReference type="ARBA" id="ARBA00022619"/>
    </source>
</evidence>
<comment type="cofactor">
    <cofactor evidence="15 18">
        <name>Zn(2+)</name>
        <dbReference type="ChEBI" id="CHEBI:29105"/>
    </cofactor>
    <text evidence="15 18">Binds 1 zinc ion.</text>
</comment>
<feature type="binding site" evidence="17">
    <location>
        <position position="196"/>
    </location>
    <ligand>
        <name>NADP(+)</name>
        <dbReference type="ChEBI" id="CHEBI:58349"/>
    </ligand>
</feature>
<dbReference type="AlphaFoldDB" id="A0A401LDP5"/>
<keyword evidence="10 15" id="KW-0521">NADP</keyword>
<feature type="binding site" evidence="18">
    <location>
        <position position="75"/>
    </location>
    <ligand>
        <name>Zn(2+)</name>
        <dbReference type="ChEBI" id="CHEBI:29105"/>
        <note>catalytic</note>
    </ligand>
</feature>
<comment type="pathway">
    <text evidence="3 15">Cofactor biosynthesis; riboflavin biosynthesis; 5-amino-6-(D-ribitylamino)uracil from GTP: step 3/4.</text>
</comment>
<evidence type="ECO:0000259" key="19">
    <source>
        <dbReference type="PROSITE" id="PS51747"/>
    </source>
</evidence>
<dbReference type="InterPro" id="IPR016193">
    <property type="entry name" value="Cytidine_deaminase-like"/>
</dbReference>
<dbReference type="CDD" id="cd01284">
    <property type="entry name" value="Riboflavin_deaminase-reductase"/>
    <property type="match status" value="1"/>
</dbReference>
<evidence type="ECO:0000256" key="1">
    <source>
        <dbReference type="ARBA" id="ARBA00002151"/>
    </source>
</evidence>
<feature type="domain" description="CMP/dCMP-type deaminase" evidence="19">
    <location>
        <begin position="1"/>
        <end position="123"/>
    </location>
</feature>
<proteinExistence type="inferred from homology"/>
<dbReference type="Gene3D" id="3.40.140.10">
    <property type="entry name" value="Cytidine Deaminase, domain 2"/>
    <property type="match status" value="1"/>
</dbReference>
<evidence type="ECO:0000313" key="21">
    <source>
        <dbReference type="Proteomes" id="UP000287361"/>
    </source>
</evidence>
<dbReference type="Pfam" id="PF00383">
    <property type="entry name" value="dCMP_cyt_deam_1"/>
    <property type="match status" value="1"/>
</dbReference>
<dbReference type="SUPFAM" id="SSF53927">
    <property type="entry name" value="Cytidine deaminase-like"/>
    <property type="match status" value="1"/>
</dbReference>
<dbReference type="InterPro" id="IPR011549">
    <property type="entry name" value="RibD_C"/>
</dbReference>
<dbReference type="Gene3D" id="3.40.430.10">
    <property type="entry name" value="Dihydrofolate Reductase, subunit A"/>
    <property type="match status" value="1"/>
</dbReference>
<protein>
    <recommendedName>
        <fullName evidence="15">Riboflavin biosynthesis protein RibD</fullName>
    </recommendedName>
    <domain>
        <recommendedName>
            <fullName evidence="15">Diaminohydroxyphosphoribosylaminopyrimidine deaminase</fullName>
            <shortName evidence="15">DRAP deaminase</shortName>
            <ecNumber evidence="15">3.5.4.26</ecNumber>
        </recommendedName>
        <alternativeName>
            <fullName evidence="15">Riboflavin-specific deaminase</fullName>
        </alternativeName>
    </domain>
    <domain>
        <recommendedName>
            <fullName evidence="15">5-amino-6-(5-phosphoribosylamino)uracil reductase</fullName>
            <ecNumber evidence="15">1.1.1.193</ecNumber>
        </recommendedName>
        <alternativeName>
            <fullName evidence="15">HTP reductase</fullName>
        </alternativeName>
    </domain>
</protein>
<evidence type="ECO:0000256" key="2">
    <source>
        <dbReference type="ARBA" id="ARBA00004882"/>
    </source>
</evidence>
<reference evidence="20 21" key="1">
    <citation type="submission" date="2018-10" db="EMBL/GenBank/DDBJ databases">
        <title>Draft Genome Sequence of Anaerotignum sp. KCTC 15736.</title>
        <authorList>
            <person name="Choi S.H."/>
            <person name="Kim J.S."/>
            <person name="Kang S.W."/>
            <person name="Lee J.S."/>
            <person name="Park S.H."/>
        </authorList>
    </citation>
    <scope>NUCLEOTIDE SEQUENCE [LARGE SCALE GENOMIC DNA]</scope>
    <source>
        <strain evidence="20 21">KCTC 15736</strain>
    </source>
</reference>
<feature type="binding site" evidence="18">
    <location>
        <position position="50"/>
    </location>
    <ligand>
        <name>Zn(2+)</name>
        <dbReference type="ChEBI" id="CHEBI:29105"/>
        <note>catalytic</note>
    </ligand>
</feature>
<evidence type="ECO:0000256" key="16">
    <source>
        <dbReference type="PIRSR" id="PIRSR006769-1"/>
    </source>
</evidence>
<feature type="binding site" evidence="17">
    <location>
        <position position="221"/>
    </location>
    <ligand>
        <name>NADP(+)</name>
        <dbReference type="ChEBI" id="CHEBI:58349"/>
    </ligand>
</feature>
<dbReference type="GO" id="GO:0009231">
    <property type="term" value="P:riboflavin biosynthetic process"/>
    <property type="evidence" value="ECO:0007669"/>
    <property type="project" value="UniProtKB-UniPathway"/>
</dbReference>
<dbReference type="EMBL" id="BHVZ01000002">
    <property type="protein sequence ID" value="GCB29638.1"/>
    <property type="molecule type" value="Genomic_DNA"/>
</dbReference>
<dbReference type="Pfam" id="PF01872">
    <property type="entry name" value="RibD_C"/>
    <property type="match status" value="1"/>
</dbReference>
<evidence type="ECO:0000256" key="9">
    <source>
        <dbReference type="ARBA" id="ARBA00022833"/>
    </source>
</evidence>
<feature type="binding site" evidence="17">
    <location>
        <position position="168"/>
    </location>
    <ligand>
        <name>substrate</name>
    </ligand>
</feature>
<evidence type="ECO:0000256" key="5">
    <source>
        <dbReference type="ARBA" id="ARBA00007417"/>
    </source>
</evidence>
<gene>
    <name evidence="20" type="primary">ribG</name>
    <name evidence="20" type="ORF">KGMB03357_12990</name>
</gene>
<dbReference type="PANTHER" id="PTHR38011:SF7">
    <property type="entry name" value="2,5-DIAMINO-6-RIBOSYLAMINO-4(3H)-PYRIMIDINONE 5'-PHOSPHATE REDUCTASE"/>
    <property type="match status" value="1"/>
</dbReference>
<feature type="binding site" evidence="17">
    <location>
        <position position="170"/>
    </location>
    <ligand>
        <name>NADP(+)</name>
        <dbReference type="ChEBI" id="CHEBI:58349"/>
    </ligand>
</feature>
<accession>A0A401LDP5</accession>
<dbReference type="UniPathway" id="UPA00275">
    <property type="reaction ID" value="UER00401"/>
</dbReference>
<evidence type="ECO:0000256" key="3">
    <source>
        <dbReference type="ARBA" id="ARBA00004910"/>
    </source>
</evidence>
<comment type="similarity">
    <text evidence="5 15">In the C-terminal section; belongs to the HTP reductase family.</text>
</comment>
<feature type="binding site" evidence="18">
    <location>
        <position position="84"/>
    </location>
    <ligand>
        <name>Zn(2+)</name>
        <dbReference type="ChEBI" id="CHEBI:29105"/>
        <note>catalytic</note>
    </ligand>
</feature>
<keyword evidence="6 15" id="KW-0686">Riboflavin biosynthesis</keyword>
<dbReference type="PIRSF" id="PIRSF006769">
    <property type="entry name" value="RibD"/>
    <property type="match status" value="1"/>
</dbReference>
<dbReference type="Proteomes" id="UP000287361">
    <property type="component" value="Unassembled WGS sequence"/>
</dbReference>
<keyword evidence="21" id="KW-1185">Reference proteome</keyword>
<comment type="catalytic activity">
    <reaction evidence="14 15">
        <text>2,5-diamino-6-hydroxy-4-(5-phosphoribosylamino)-pyrimidine + H2O + H(+) = 5-amino-6-(5-phospho-D-ribosylamino)uracil + NH4(+)</text>
        <dbReference type="Rhea" id="RHEA:21868"/>
        <dbReference type="ChEBI" id="CHEBI:15377"/>
        <dbReference type="ChEBI" id="CHEBI:15378"/>
        <dbReference type="ChEBI" id="CHEBI:28938"/>
        <dbReference type="ChEBI" id="CHEBI:58453"/>
        <dbReference type="ChEBI" id="CHEBI:58614"/>
        <dbReference type="EC" id="3.5.4.26"/>
    </reaction>
</comment>
<dbReference type="InterPro" id="IPR004794">
    <property type="entry name" value="Eubact_RibD"/>
</dbReference>
<dbReference type="InterPro" id="IPR002125">
    <property type="entry name" value="CMP_dCMP_dom"/>
</dbReference>
<organism evidence="20 21">
    <name type="scientific">Anaerotignum faecicola</name>
    <dbReference type="NCBI Taxonomy" id="2358141"/>
    <lineage>
        <taxon>Bacteria</taxon>
        <taxon>Bacillati</taxon>
        <taxon>Bacillota</taxon>
        <taxon>Clostridia</taxon>
        <taxon>Lachnospirales</taxon>
        <taxon>Anaerotignaceae</taxon>
        <taxon>Anaerotignum</taxon>
    </lineage>
</organism>
<feature type="binding site" evidence="17">
    <location>
        <position position="292"/>
    </location>
    <ligand>
        <name>substrate</name>
    </ligand>
</feature>
<dbReference type="NCBIfam" id="TIGR00326">
    <property type="entry name" value="eubact_ribD"/>
    <property type="match status" value="1"/>
</dbReference>
<evidence type="ECO:0000256" key="12">
    <source>
        <dbReference type="ARBA" id="ARBA00023268"/>
    </source>
</evidence>
<dbReference type="NCBIfam" id="TIGR00227">
    <property type="entry name" value="ribD_Cterm"/>
    <property type="match status" value="1"/>
</dbReference>
<keyword evidence="7 15" id="KW-0479">Metal-binding</keyword>
<evidence type="ECO:0000256" key="8">
    <source>
        <dbReference type="ARBA" id="ARBA00022801"/>
    </source>
</evidence>
<evidence type="ECO:0000256" key="4">
    <source>
        <dbReference type="ARBA" id="ARBA00005259"/>
    </source>
</evidence>
<comment type="similarity">
    <text evidence="4 15">In the N-terminal section; belongs to the cytidine and deoxycytidylate deaminase family.</text>
</comment>
<evidence type="ECO:0000256" key="17">
    <source>
        <dbReference type="PIRSR" id="PIRSR006769-2"/>
    </source>
</evidence>
<name>A0A401LDP5_9FIRM</name>
<feature type="active site" description="Proton donor" evidence="16">
    <location>
        <position position="52"/>
    </location>
</feature>
<dbReference type="EC" id="3.5.4.26" evidence="15"/>
<keyword evidence="12" id="KW-0511">Multifunctional enzyme</keyword>
<evidence type="ECO:0000256" key="13">
    <source>
        <dbReference type="ARBA" id="ARBA00049861"/>
    </source>
</evidence>
<dbReference type="GO" id="GO:0050661">
    <property type="term" value="F:NADP binding"/>
    <property type="evidence" value="ECO:0007669"/>
    <property type="project" value="InterPro"/>
</dbReference>
<evidence type="ECO:0000256" key="11">
    <source>
        <dbReference type="ARBA" id="ARBA00023002"/>
    </source>
</evidence>